<gene>
    <name evidence="8" type="ORF">LSTR_LSTR007822</name>
</gene>
<sequence>MFENYLFQVIFVLFIVFSVNILETNSLKGKNGKCVQTNACKCTFPDGMYYDLSLLRAVQFGWLKLNDTEGTELSYTPCKDTLVIDPSGSNDCNLGSGVSLCLRRNSTIGKYTGFTLSTSEFVSINENEPTSLKFEKIVESKSTLVTIRLMCDKSAPMPDLKVLPNSKPPEFALLLTSAEACLKGTSSLDDDEAMSTGSKLIIIFLVLFSAYFGGGVLALKYIRGAEGFEMIPNYEFWSDLPYLVRDGVLFLVSGFQITPSYDRI</sequence>
<keyword evidence="2 7" id="KW-0812">Transmembrane</keyword>
<name>A0A482WP18_LAOST</name>
<feature type="transmembrane region" description="Helical" evidence="7">
    <location>
        <begin position="200"/>
        <end position="222"/>
    </location>
</feature>
<accession>A0A482WP18</accession>
<keyword evidence="4" id="KW-0653">Protein transport</keyword>
<dbReference type="InterPro" id="IPR018939">
    <property type="entry name" value="Autophagy-rel_prot_27"/>
</dbReference>
<organism evidence="8 9">
    <name type="scientific">Laodelphax striatellus</name>
    <name type="common">Small brown planthopper</name>
    <name type="synonym">Delphax striatella</name>
    <dbReference type="NCBI Taxonomy" id="195883"/>
    <lineage>
        <taxon>Eukaryota</taxon>
        <taxon>Metazoa</taxon>
        <taxon>Ecdysozoa</taxon>
        <taxon>Arthropoda</taxon>
        <taxon>Hexapoda</taxon>
        <taxon>Insecta</taxon>
        <taxon>Pterygota</taxon>
        <taxon>Neoptera</taxon>
        <taxon>Paraneoptera</taxon>
        <taxon>Hemiptera</taxon>
        <taxon>Auchenorrhyncha</taxon>
        <taxon>Fulgoroidea</taxon>
        <taxon>Delphacidae</taxon>
        <taxon>Criomorphinae</taxon>
        <taxon>Laodelphax</taxon>
    </lineage>
</organism>
<keyword evidence="3" id="KW-0732">Signal</keyword>
<dbReference type="GO" id="GO:0005802">
    <property type="term" value="C:trans-Golgi network"/>
    <property type="evidence" value="ECO:0007669"/>
    <property type="project" value="TreeGrafter"/>
</dbReference>
<dbReference type="GO" id="GO:0015031">
    <property type="term" value="P:protein transport"/>
    <property type="evidence" value="ECO:0007669"/>
    <property type="project" value="UniProtKB-KW"/>
</dbReference>
<evidence type="ECO:0000256" key="7">
    <source>
        <dbReference type="SAM" id="Phobius"/>
    </source>
</evidence>
<keyword evidence="5 7" id="KW-1133">Transmembrane helix</keyword>
<comment type="subcellular location">
    <subcellularLocation>
        <location evidence="1">Preautophagosomal structure membrane</location>
        <topology evidence="1">Single-pass type I membrane protein</topology>
    </subcellularLocation>
</comment>
<dbReference type="PANTHER" id="PTHR15071">
    <property type="entry name" value="MANNOSE-6-PHOSPHATE RECEPTOR FAMILY MEMBER"/>
    <property type="match status" value="1"/>
</dbReference>
<dbReference type="SUPFAM" id="SSF50911">
    <property type="entry name" value="Mannose 6-phosphate receptor domain"/>
    <property type="match status" value="1"/>
</dbReference>
<dbReference type="GO" id="GO:0000139">
    <property type="term" value="C:Golgi membrane"/>
    <property type="evidence" value="ECO:0007669"/>
    <property type="project" value="UniProtKB-SubCell"/>
</dbReference>
<feature type="transmembrane region" description="Helical" evidence="7">
    <location>
        <begin position="6"/>
        <end position="23"/>
    </location>
</feature>
<dbReference type="Gene3D" id="2.70.130.10">
    <property type="entry name" value="Mannose-6-phosphate receptor binding domain"/>
    <property type="match status" value="1"/>
</dbReference>
<proteinExistence type="predicted"/>
<dbReference type="OrthoDB" id="29460at2759"/>
<evidence type="ECO:0008006" key="10">
    <source>
        <dbReference type="Google" id="ProtNLM"/>
    </source>
</evidence>
<evidence type="ECO:0000256" key="1">
    <source>
        <dbReference type="ARBA" id="ARBA00004472"/>
    </source>
</evidence>
<dbReference type="AlphaFoldDB" id="A0A482WP18"/>
<dbReference type="GO" id="GO:0034045">
    <property type="term" value="C:phagophore assembly site membrane"/>
    <property type="evidence" value="ECO:0007669"/>
    <property type="project" value="UniProtKB-SubCell"/>
</dbReference>
<evidence type="ECO:0000313" key="9">
    <source>
        <dbReference type="Proteomes" id="UP000291343"/>
    </source>
</evidence>
<evidence type="ECO:0000256" key="5">
    <source>
        <dbReference type="ARBA" id="ARBA00022989"/>
    </source>
</evidence>
<protein>
    <recommendedName>
        <fullName evidence="10">Cation-dependent mannose-6-phosphate receptor</fullName>
    </recommendedName>
</protein>
<evidence type="ECO:0000256" key="6">
    <source>
        <dbReference type="ARBA" id="ARBA00023136"/>
    </source>
</evidence>
<dbReference type="EMBL" id="QKKF02030383">
    <property type="protein sequence ID" value="RZF34770.1"/>
    <property type="molecule type" value="Genomic_DNA"/>
</dbReference>
<dbReference type="PANTHER" id="PTHR15071:SF0">
    <property type="entry name" value="MANNOSE 6-PHOSPHATE RECEPTOR-LIKE PROTEIN 1"/>
    <property type="match status" value="1"/>
</dbReference>
<reference evidence="8 9" key="1">
    <citation type="journal article" date="2017" name="Gigascience">
        <title>Genome sequence of the small brown planthopper, Laodelphax striatellus.</title>
        <authorList>
            <person name="Zhu J."/>
            <person name="Jiang F."/>
            <person name="Wang X."/>
            <person name="Yang P."/>
            <person name="Bao Y."/>
            <person name="Zhao W."/>
            <person name="Wang W."/>
            <person name="Lu H."/>
            <person name="Wang Q."/>
            <person name="Cui N."/>
            <person name="Li J."/>
            <person name="Chen X."/>
            <person name="Luo L."/>
            <person name="Yu J."/>
            <person name="Kang L."/>
            <person name="Cui F."/>
        </authorList>
    </citation>
    <scope>NUCLEOTIDE SEQUENCE [LARGE SCALE GENOMIC DNA]</scope>
    <source>
        <strain evidence="8">Lst14</strain>
    </source>
</reference>
<dbReference type="InParanoid" id="A0A482WP18"/>
<evidence type="ECO:0000256" key="4">
    <source>
        <dbReference type="ARBA" id="ARBA00022927"/>
    </source>
</evidence>
<evidence type="ECO:0000256" key="3">
    <source>
        <dbReference type="ARBA" id="ARBA00022729"/>
    </source>
</evidence>
<evidence type="ECO:0000256" key="2">
    <source>
        <dbReference type="ARBA" id="ARBA00022692"/>
    </source>
</evidence>
<evidence type="ECO:0000313" key="8">
    <source>
        <dbReference type="EMBL" id="RZF34770.1"/>
    </source>
</evidence>
<dbReference type="Pfam" id="PF09451">
    <property type="entry name" value="ATG27"/>
    <property type="match status" value="1"/>
</dbReference>
<keyword evidence="4" id="KW-0813">Transport</keyword>
<comment type="caution">
    <text evidence="8">The sequence shown here is derived from an EMBL/GenBank/DDBJ whole genome shotgun (WGS) entry which is preliminary data.</text>
</comment>
<keyword evidence="9" id="KW-1185">Reference proteome</keyword>
<dbReference type="Proteomes" id="UP000291343">
    <property type="component" value="Unassembled WGS sequence"/>
</dbReference>
<keyword evidence="6 7" id="KW-0472">Membrane</keyword>
<dbReference type="InterPro" id="IPR009011">
    <property type="entry name" value="Man6P_isomerase_rcpt-bd_dom_sf"/>
</dbReference>